<gene>
    <name evidence="2" type="ORF">TRAPUB_3985</name>
</gene>
<name>A0A1M2VC63_TRAPU</name>
<dbReference type="Proteomes" id="UP000184267">
    <property type="component" value="Unassembled WGS sequence"/>
</dbReference>
<reference evidence="2 3" key="1">
    <citation type="submission" date="2016-10" db="EMBL/GenBank/DDBJ databases">
        <title>Genome sequence of the basidiomycete white-rot fungus Trametes pubescens.</title>
        <authorList>
            <person name="Makela M.R."/>
            <person name="Granchi Z."/>
            <person name="Peng M."/>
            <person name="De Vries R.P."/>
            <person name="Grigoriev I."/>
            <person name="Riley R."/>
            <person name="Hilden K."/>
        </authorList>
    </citation>
    <scope>NUCLEOTIDE SEQUENCE [LARGE SCALE GENOMIC DNA]</scope>
    <source>
        <strain evidence="2 3">FBCC735</strain>
    </source>
</reference>
<sequence>MSEDDDEDAYGIEDYVMEDAEVFGVQSMAQTLDESILRREFNEIVAHGYHPGFIRLGVDGFALSVALPAKSLADMISPRALVAWDKRLLSGSHYLTLLISGLRGVHPAVEPDGTLTRVVVARSAAPHFRVGLTPNYKPSNEDTAERLRKYGLKEDYGASSDDPPQEEQAPQYAHSQ</sequence>
<evidence type="ECO:0000256" key="1">
    <source>
        <dbReference type="SAM" id="MobiDB-lite"/>
    </source>
</evidence>
<accession>A0A1M2VC63</accession>
<evidence type="ECO:0000313" key="2">
    <source>
        <dbReference type="EMBL" id="OJT05220.1"/>
    </source>
</evidence>
<proteinExistence type="predicted"/>
<evidence type="ECO:0000313" key="3">
    <source>
        <dbReference type="Proteomes" id="UP000184267"/>
    </source>
</evidence>
<comment type="caution">
    <text evidence="2">The sequence shown here is derived from an EMBL/GenBank/DDBJ whole genome shotgun (WGS) entry which is preliminary data.</text>
</comment>
<dbReference type="STRING" id="154538.A0A1M2VC63"/>
<protein>
    <submittedName>
        <fullName evidence="2">Uncharacterized protein</fullName>
    </submittedName>
</protein>
<dbReference type="EMBL" id="MNAD01001478">
    <property type="protein sequence ID" value="OJT05220.1"/>
    <property type="molecule type" value="Genomic_DNA"/>
</dbReference>
<feature type="region of interest" description="Disordered" evidence="1">
    <location>
        <begin position="148"/>
        <end position="176"/>
    </location>
</feature>
<keyword evidence="3" id="KW-1185">Reference proteome</keyword>
<dbReference type="OrthoDB" id="109543at2759"/>
<dbReference type="AlphaFoldDB" id="A0A1M2VC63"/>
<organism evidence="2 3">
    <name type="scientific">Trametes pubescens</name>
    <name type="common">White-rot fungus</name>
    <dbReference type="NCBI Taxonomy" id="154538"/>
    <lineage>
        <taxon>Eukaryota</taxon>
        <taxon>Fungi</taxon>
        <taxon>Dikarya</taxon>
        <taxon>Basidiomycota</taxon>
        <taxon>Agaricomycotina</taxon>
        <taxon>Agaricomycetes</taxon>
        <taxon>Polyporales</taxon>
        <taxon>Polyporaceae</taxon>
        <taxon>Trametes</taxon>
    </lineage>
</organism>